<dbReference type="InterPro" id="IPR001841">
    <property type="entry name" value="Znf_RING"/>
</dbReference>
<evidence type="ECO:0000313" key="18">
    <source>
        <dbReference type="RefSeq" id="XP_031392647.1"/>
    </source>
</evidence>
<evidence type="ECO:0000256" key="12">
    <source>
        <dbReference type="ARBA" id="ARBA00022833"/>
    </source>
</evidence>
<evidence type="ECO:0000256" key="6">
    <source>
        <dbReference type="ARBA" id="ARBA00012251"/>
    </source>
</evidence>
<dbReference type="PROSITE" id="PS50089">
    <property type="entry name" value="ZF_RING_2"/>
    <property type="match status" value="1"/>
</dbReference>
<dbReference type="InterPro" id="IPR017907">
    <property type="entry name" value="Znf_RING_CS"/>
</dbReference>
<protein>
    <recommendedName>
        <fullName evidence="6">RBR-type E3 ubiquitin transferase</fullName>
        <ecNumber evidence="6">2.3.2.31</ecNumber>
    </recommendedName>
</protein>
<evidence type="ECO:0000256" key="13">
    <source>
        <dbReference type="PROSITE-ProRule" id="PRU00175"/>
    </source>
</evidence>
<evidence type="ECO:0000256" key="14">
    <source>
        <dbReference type="SAM" id="MobiDB-lite"/>
    </source>
</evidence>
<reference evidence="18" key="2">
    <citation type="submission" date="2025-08" db="UniProtKB">
        <authorList>
            <consortium name="RefSeq"/>
        </authorList>
    </citation>
    <scope>IDENTIFICATION</scope>
    <source>
        <tissue evidence="18">Leaf</tissue>
    </source>
</reference>
<evidence type="ECO:0000256" key="4">
    <source>
        <dbReference type="ARBA" id="ARBA00004906"/>
    </source>
</evidence>
<proteinExistence type="inferred from homology"/>
<keyword evidence="17" id="KW-1185">Reference proteome</keyword>
<keyword evidence="11" id="KW-0833">Ubl conjugation pathway</keyword>
<dbReference type="GO" id="GO:0016567">
    <property type="term" value="P:protein ubiquitination"/>
    <property type="evidence" value="ECO:0007669"/>
    <property type="project" value="UniProtKB-UniPathway"/>
</dbReference>
<dbReference type="Proteomes" id="UP000515151">
    <property type="component" value="Chromosome 4"/>
</dbReference>
<feature type="compositionally biased region" description="Polar residues" evidence="14">
    <location>
        <begin position="35"/>
        <end position="51"/>
    </location>
</feature>
<dbReference type="Gene3D" id="3.30.40.10">
    <property type="entry name" value="Zinc/RING finger domain, C3HC4 (zinc finger)"/>
    <property type="match status" value="1"/>
</dbReference>
<comment type="function">
    <text evidence="3">Might act as an E3 ubiquitin-protein ligase, or as part of E3 complex, which accepts ubiquitin from specific E2 ubiquitin-conjugating enzymes and then transfers it to substrates.</text>
</comment>
<gene>
    <name evidence="18" type="primary">LOC116204614</name>
</gene>
<dbReference type="InterPro" id="IPR044066">
    <property type="entry name" value="TRIAD_supradom"/>
</dbReference>
<dbReference type="FunFam" id="1.20.120.1750:FF:000018">
    <property type="entry name" value="RBR-type E3 ubiquitin transferase"/>
    <property type="match status" value="1"/>
</dbReference>
<feature type="domain" description="RING-type" evidence="15">
    <location>
        <begin position="106"/>
        <end position="152"/>
    </location>
</feature>
<dbReference type="SMART" id="SM00647">
    <property type="entry name" value="IBR"/>
    <property type="match status" value="2"/>
</dbReference>
<comment type="pathway">
    <text evidence="4">Protein modification; protein ubiquitination.</text>
</comment>
<dbReference type="Gene3D" id="1.20.120.1750">
    <property type="match status" value="1"/>
</dbReference>
<evidence type="ECO:0000256" key="7">
    <source>
        <dbReference type="ARBA" id="ARBA00022679"/>
    </source>
</evidence>
<dbReference type="EC" id="2.3.2.31" evidence="6"/>
<feature type="region of interest" description="Disordered" evidence="14">
    <location>
        <begin position="1"/>
        <end position="92"/>
    </location>
</feature>
<sequence>MSMASKPKEPSRRPSVSTRINRSKSLDTCAPSAGHRSTSTGATKRSQNADSSRSKQAKAPITGSSSLKRVKKEPNLVPEVNPSTGPTTITYIGSSQTRSYQRISQCEICAEKKQTCEMMRINKKCVHSFCSVCIAKHVKTRVADNQVTVPCPGLDCEHKVEFEVCVGILPKDVLDAWDKKLCEALILEDHKFYCPFRDCSAMLVNDCEKVIEQSECPHCHRLFCAQCRVPWHTGVACMEFQALNEDERGSDDLLLRKLANEKNWRRCPQCKFFVERTQGCPHIICRCKFEFCYGCGSAWSESHGGCARN</sequence>
<dbReference type="PROSITE" id="PS51873">
    <property type="entry name" value="TRIAD"/>
    <property type="match status" value="1"/>
</dbReference>
<evidence type="ECO:0000259" key="16">
    <source>
        <dbReference type="PROSITE" id="PS51873"/>
    </source>
</evidence>
<keyword evidence="8" id="KW-0479">Metal-binding</keyword>
<evidence type="ECO:0000256" key="1">
    <source>
        <dbReference type="ARBA" id="ARBA00001798"/>
    </source>
</evidence>
<feature type="compositionally biased region" description="Basic and acidic residues" evidence="14">
    <location>
        <begin position="1"/>
        <end position="12"/>
    </location>
</feature>
<keyword evidence="12" id="KW-0862">Zinc</keyword>
<evidence type="ECO:0000256" key="11">
    <source>
        <dbReference type="ARBA" id="ARBA00022786"/>
    </source>
</evidence>
<dbReference type="InterPro" id="IPR002867">
    <property type="entry name" value="IBR_dom"/>
</dbReference>
<evidence type="ECO:0000259" key="15">
    <source>
        <dbReference type="PROSITE" id="PS50089"/>
    </source>
</evidence>
<dbReference type="RefSeq" id="XP_031392647.1">
    <property type="nucleotide sequence ID" value="XM_031536787.1"/>
</dbReference>
<reference evidence="17" key="1">
    <citation type="journal article" date="2020" name="Plant Biotechnol. J.">
        <title>The pomegranate (Punica granatum L.) draft genome dissects genetic divergence between soft- and hard-seeded cultivars.</title>
        <authorList>
            <person name="Luo X."/>
            <person name="Li H."/>
            <person name="Wu Z."/>
            <person name="Yao W."/>
            <person name="Zhao P."/>
            <person name="Cao D."/>
            <person name="Yu H."/>
            <person name="Li K."/>
            <person name="Poudel K."/>
            <person name="Zhao D."/>
            <person name="Zhang F."/>
            <person name="Xia X."/>
            <person name="Chen L."/>
            <person name="Wang Q."/>
            <person name="Jing D."/>
            <person name="Cao S."/>
        </authorList>
    </citation>
    <scope>NUCLEOTIDE SEQUENCE [LARGE SCALE GENOMIC DNA]</scope>
    <source>
        <strain evidence="17">cv. Tunisia</strain>
    </source>
</reference>
<dbReference type="InterPro" id="IPR031127">
    <property type="entry name" value="E3_UB_ligase_RBR"/>
</dbReference>
<keyword evidence="10 13" id="KW-0863">Zinc-finger</keyword>
<dbReference type="CDD" id="cd22582">
    <property type="entry name" value="BRcat_RBR_unk"/>
    <property type="match status" value="1"/>
</dbReference>
<dbReference type="GO" id="GO:0061630">
    <property type="term" value="F:ubiquitin protein ligase activity"/>
    <property type="evidence" value="ECO:0007669"/>
    <property type="project" value="UniProtKB-EC"/>
</dbReference>
<dbReference type="FunFam" id="3.30.40.10:FF:000230">
    <property type="entry name" value="RBR-type E3 ubiquitin transferase"/>
    <property type="match status" value="1"/>
</dbReference>
<feature type="domain" description="RING-type" evidence="16">
    <location>
        <begin position="102"/>
        <end position="309"/>
    </location>
</feature>
<evidence type="ECO:0000256" key="8">
    <source>
        <dbReference type="ARBA" id="ARBA00022723"/>
    </source>
</evidence>
<evidence type="ECO:0000313" key="17">
    <source>
        <dbReference type="Proteomes" id="UP000515151"/>
    </source>
</evidence>
<dbReference type="GeneID" id="116204614"/>
<organism evidence="17 18">
    <name type="scientific">Punica granatum</name>
    <name type="common">Pomegranate</name>
    <dbReference type="NCBI Taxonomy" id="22663"/>
    <lineage>
        <taxon>Eukaryota</taxon>
        <taxon>Viridiplantae</taxon>
        <taxon>Streptophyta</taxon>
        <taxon>Embryophyta</taxon>
        <taxon>Tracheophyta</taxon>
        <taxon>Spermatophyta</taxon>
        <taxon>Magnoliopsida</taxon>
        <taxon>eudicotyledons</taxon>
        <taxon>Gunneridae</taxon>
        <taxon>Pentapetalae</taxon>
        <taxon>rosids</taxon>
        <taxon>malvids</taxon>
        <taxon>Myrtales</taxon>
        <taxon>Lythraceae</taxon>
        <taxon>Punica</taxon>
    </lineage>
</organism>
<keyword evidence="7" id="KW-0808">Transferase</keyword>
<dbReference type="UniPathway" id="UPA00143"/>
<dbReference type="InterPro" id="IPR013083">
    <property type="entry name" value="Znf_RING/FYVE/PHD"/>
</dbReference>
<dbReference type="GO" id="GO:0008270">
    <property type="term" value="F:zinc ion binding"/>
    <property type="evidence" value="ECO:0007669"/>
    <property type="project" value="UniProtKB-KW"/>
</dbReference>
<evidence type="ECO:0000256" key="2">
    <source>
        <dbReference type="ARBA" id="ARBA00001947"/>
    </source>
</evidence>
<comment type="cofactor">
    <cofactor evidence="2">
        <name>Zn(2+)</name>
        <dbReference type="ChEBI" id="CHEBI:29105"/>
    </cofactor>
</comment>
<comment type="catalytic activity">
    <reaction evidence="1">
        <text>[E2 ubiquitin-conjugating enzyme]-S-ubiquitinyl-L-cysteine + [acceptor protein]-L-lysine = [E2 ubiquitin-conjugating enzyme]-L-cysteine + [acceptor protein]-N(6)-ubiquitinyl-L-lysine.</text>
        <dbReference type="EC" id="2.3.2.31"/>
    </reaction>
</comment>
<dbReference type="SUPFAM" id="SSF57850">
    <property type="entry name" value="RING/U-box"/>
    <property type="match status" value="3"/>
</dbReference>
<evidence type="ECO:0000256" key="9">
    <source>
        <dbReference type="ARBA" id="ARBA00022737"/>
    </source>
</evidence>
<dbReference type="PANTHER" id="PTHR11685">
    <property type="entry name" value="RBR FAMILY RING FINGER AND IBR DOMAIN-CONTAINING"/>
    <property type="match status" value="1"/>
</dbReference>
<dbReference type="OrthoDB" id="10009520at2759"/>
<dbReference type="PROSITE" id="PS00518">
    <property type="entry name" value="ZF_RING_1"/>
    <property type="match status" value="1"/>
</dbReference>
<accession>A0A6P8D691</accession>
<evidence type="ECO:0000256" key="5">
    <source>
        <dbReference type="ARBA" id="ARBA00005884"/>
    </source>
</evidence>
<comment type="similarity">
    <text evidence="5">Belongs to the RBR family. Ariadne subfamily.</text>
</comment>
<evidence type="ECO:0000256" key="3">
    <source>
        <dbReference type="ARBA" id="ARBA00003976"/>
    </source>
</evidence>
<dbReference type="AlphaFoldDB" id="A0A6P8D691"/>
<feature type="compositionally biased region" description="Polar residues" evidence="14">
    <location>
        <begin position="81"/>
        <end position="92"/>
    </location>
</feature>
<evidence type="ECO:0000256" key="10">
    <source>
        <dbReference type="ARBA" id="ARBA00022771"/>
    </source>
</evidence>
<dbReference type="Pfam" id="PF01485">
    <property type="entry name" value="IBR"/>
    <property type="match status" value="2"/>
</dbReference>
<keyword evidence="9" id="KW-0677">Repeat</keyword>
<dbReference type="CDD" id="cd22584">
    <property type="entry name" value="Rcat_RBR_unk"/>
    <property type="match status" value="1"/>
</dbReference>
<name>A0A6P8D691_PUNGR</name>